<accession>A0AAU7M0L6</accession>
<dbReference type="EMBL" id="CP157762">
    <property type="protein sequence ID" value="XBP90939.1"/>
    <property type="molecule type" value="Genomic_DNA"/>
</dbReference>
<reference evidence="2" key="2">
    <citation type="submission" date="2024-06" db="EMBL/GenBank/DDBJ databases">
        <title>Micromonospora mangrovi CCTCC AA 2012012 genome sequences.</title>
        <authorList>
            <person name="Gao J."/>
        </authorList>
    </citation>
    <scope>NUCLEOTIDE SEQUENCE</scope>
    <source>
        <strain evidence="2">CCTCC AA 2012012</strain>
    </source>
</reference>
<name>A0AAU7M0L6_9ACTN</name>
<reference evidence="1" key="1">
    <citation type="submission" date="2024-01" db="EMBL/GenBank/DDBJ databases">
        <title>The genome sequence of Micromonospora mangrovi CCTCC AA 2012012.</title>
        <authorList>
            <person name="Gao J."/>
        </authorList>
    </citation>
    <scope>NUCLEOTIDE SEQUENCE</scope>
    <source>
        <strain evidence="1">CCTCC AA 2012012</strain>
    </source>
</reference>
<evidence type="ECO:0000313" key="1">
    <source>
        <dbReference type="EMBL" id="XBP90939.1"/>
    </source>
</evidence>
<protein>
    <submittedName>
        <fullName evidence="1">Uncharacterized protein</fullName>
    </submittedName>
</protein>
<gene>
    <name evidence="2" type="ORF">ABUL08_14750</name>
    <name evidence="1" type="ORF">VK199_14690</name>
</gene>
<evidence type="ECO:0000313" key="2">
    <source>
        <dbReference type="EMBL" id="XCH71637.1"/>
    </source>
</evidence>
<organism evidence="1">
    <name type="scientific">Micromonospora sp. CCTCC AA 2012012</name>
    <dbReference type="NCBI Taxonomy" id="3111921"/>
    <lineage>
        <taxon>Bacteria</taxon>
        <taxon>Bacillati</taxon>
        <taxon>Actinomycetota</taxon>
        <taxon>Actinomycetes</taxon>
        <taxon>Micromonosporales</taxon>
        <taxon>Micromonosporaceae</taxon>
        <taxon>Micromonospora</taxon>
    </lineage>
</organism>
<dbReference type="AlphaFoldDB" id="A0AAU7M0L6"/>
<dbReference type="EMBL" id="CP159342">
    <property type="protein sequence ID" value="XCH71637.1"/>
    <property type="molecule type" value="Genomic_DNA"/>
</dbReference>
<dbReference type="RefSeq" id="WP_350930491.1">
    <property type="nucleotide sequence ID" value="NZ_CP157762.1"/>
</dbReference>
<sequence>MTVDDLTVTVPCCEAAVALHTLWFDRPSGFARFEIAVANPVRAEHEFTADEIRAVEAILGHPLRQIVAHI</sequence>
<proteinExistence type="predicted"/>